<dbReference type="InterPro" id="IPR004369">
    <property type="entry name" value="Prolyl-tRNA_editing_YbaK/EbsC"/>
</dbReference>
<protein>
    <recommendedName>
        <fullName evidence="4">Cys-tRNA(Pro)/Cys-tRNA(Cys) deacylase</fullName>
        <ecNumber evidence="4">4.2.-.-</ecNumber>
    </recommendedName>
</protein>
<proteinExistence type="inferred from homology"/>
<keyword evidence="2 4" id="KW-0648">Protein biosynthesis</keyword>
<dbReference type="PANTHER" id="PTHR30411">
    <property type="entry name" value="CYTOPLASMIC PROTEIN"/>
    <property type="match status" value="1"/>
</dbReference>
<evidence type="ECO:0000259" key="5">
    <source>
        <dbReference type="Pfam" id="PF04073"/>
    </source>
</evidence>
<evidence type="ECO:0000256" key="1">
    <source>
        <dbReference type="ARBA" id="ARBA00009798"/>
    </source>
</evidence>
<dbReference type="InterPro" id="IPR036754">
    <property type="entry name" value="YbaK/aa-tRNA-synt-asso_dom_sf"/>
</dbReference>
<keyword evidence="7" id="KW-1185">Reference proteome</keyword>
<evidence type="ECO:0000313" key="7">
    <source>
        <dbReference type="Proteomes" id="UP000264006"/>
    </source>
</evidence>
<accession>A0A346XY00</accession>
<dbReference type="Pfam" id="PF04073">
    <property type="entry name" value="tRNA_edit"/>
    <property type="match status" value="1"/>
</dbReference>
<dbReference type="GO" id="GO:0006412">
    <property type="term" value="P:translation"/>
    <property type="evidence" value="ECO:0007669"/>
    <property type="project" value="UniProtKB-KW"/>
</dbReference>
<name>A0A346XY00_9ACTN</name>
<gene>
    <name evidence="6" type="ORF">DVS28_a2416</name>
</gene>
<keyword evidence="3 4" id="KW-0456">Lyase</keyword>
<reference evidence="6 7" key="1">
    <citation type="submission" date="2018-09" db="EMBL/GenBank/DDBJ databases">
        <title>Complete genome sequence of Euzebya sp. DY32-46 isolated from seawater of Pacific Ocean.</title>
        <authorList>
            <person name="Xu L."/>
            <person name="Wu Y.-H."/>
            <person name="Xu X.-W."/>
        </authorList>
    </citation>
    <scope>NUCLEOTIDE SEQUENCE [LARGE SCALE GENOMIC DNA]</scope>
    <source>
        <strain evidence="6 7">DY32-46</strain>
    </source>
</reference>
<evidence type="ECO:0000256" key="4">
    <source>
        <dbReference type="PIRNR" id="PIRNR006181"/>
    </source>
</evidence>
<dbReference type="EMBL" id="CP031165">
    <property type="protein sequence ID" value="AXV07097.1"/>
    <property type="molecule type" value="Genomic_DNA"/>
</dbReference>
<dbReference type="PIRSF" id="PIRSF006181">
    <property type="entry name" value="EbsC_YbaK"/>
    <property type="match status" value="1"/>
</dbReference>
<dbReference type="AlphaFoldDB" id="A0A346XY00"/>
<organism evidence="6 7">
    <name type="scientific">Euzebya pacifica</name>
    <dbReference type="NCBI Taxonomy" id="1608957"/>
    <lineage>
        <taxon>Bacteria</taxon>
        <taxon>Bacillati</taxon>
        <taxon>Actinomycetota</taxon>
        <taxon>Nitriliruptoria</taxon>
        <taxon>Euzebyales</taxon>
    </lineage>
</organism>
<dbReference type="CDD" id="cd00002">
    <property type="entry name" value="YbaK_deacylase"/>
    <property type="match status" value="1"/>
</dbReference>
<dbReference type="Proteomes" id="UP000264006">
    <property type="component" value="Chromosome"/>
</dbReference>
<dbReference type="KEGG" id="euz:DVS28_a2416"/>
<dbReference type="GO" id="GO:0002161">
    <property type="term" value="F:aminoacyl-tRNA deacylase activity"/>
    <property type="evidence" value="ECO:0007669"/>
    <property type="project" value="InterPro"/>
</dbReference>
<evidence type="ECO:0000313" key="6">
    <source>
        <dbReference type="EMBL" id="AXV07097.1"/>
    </source>
</evidence>
<evidence type="ECO:0000256" key="3">
    <source>
        <dbReference type="ARBA" id="ARBA00023239"/>
    </source>
</evidence>
<sequence length="162" mass="17225">MSGKETPAVIALRRAKLDHRVHDLGEEGVPDDDRGYGLAAAAAMDVAAERIFKTILVQHDRLAVAIVPVTTTVDLKAVAKALGVKKVSVAKPADAERSTGMVVGGISPIGQRKRLDTVLDDSAMDHERVFVSGGRRGLELELAPAALVEATKATVARIRRED</sequence>
<evidence type="ECO:0000256" key="2">
    <source>
        <dbReference type="ARBA" id="ARBA00022917"/>
    </source>
</evidence>
<dbReference type="GO" id="GO:0016829">
    <property type="term" value="F:lyase activity"/>
    <property type="evidence" value="ECO:0007669"/>
    <property type="project" value="UniProtKB-KW"/>
</dbReference>
<dbReference type="EC" id="4.2.-.-" evidence="4"/>
<dbReference type="SUPFAM" id="SSF55826">
    <property type="entry name" value="YbaK/ProRS associated domain"/>
    <property type="match status" value="1"/>
</dbReference>
<dbReference type="PANTHER" id="PTHR30411:SF0">
    <property type="entry name" value="CYS-TRNA(PRO)_CYS-TRNA(CYS) DEACYLASE YBAK"/>
    <property type="match status" value="1"/>
</dbReference>
<feature type="domain" description="YbaK/aminoacyl-tRNA synthetase-associated" evidence="5">
    <location>
        <begin position="39"/>
        <end position="148"/>
    </location>
</feature>
<comment type="similarity">
    <text evidence="1 4">Belongs to the prolyl-tRNA editing family. YbaK/EbsC subfamily.</text>
</comment>
<dbReference type="RefSeq" id="WP_114591650.1">
    <property type="nucleotide sequence ID" value="NZ_CP031165.1"/>
</dbReference>
<dbReference type="OrthoDB" id="9809296at2"/>
<dbReference type="InterPro" id="IPR007214">
    <property type="entry name" value="YbaK/aa-tRNA-synth-assoc-dom"/>
</dbReference>
<dbReference type="Gene3D" id="3.90.960.10">
    <property type="entry name" value="YbaK/aminoacyl-tRNA synthetase-associated domain"/>
    <property type="match status" value="1"/>
</dbReference>